<feature type="region of interest" description="Disordered" evidence="6">
    <location>
        <begin position="116"/>
        <end position="144"/>
    </location>
</feature>
<keyword evidence="3" id="KW-0863">Zinc-finger</keyword>
<dbReference type="EMBL" id="CAJNDS010001791">
    <property type="protein sequence ID" value="CAE7279824.1"/>
    <property type="molecule type" value="Genomic_DNA"/>
</dbReference>
<dbReference type="GO" id="GO:0008270">
    <property type="term" value="F:zinc ion binding"/>
    <property type="evidence" value="ECO:0007669"/>
    <property type="project" value="UniProtKB-KW"/>
</dbReference>
<comment type="caution">
    <text evidence="8">The sequence shown here is derived from an EMBL/GenBank/DDBJ whole genome shotgun (WGS) entry which is preliminary data.</text>
</comment>
<dbReference type="SUPFAM" id="SSF57716">
    <property type="entry name" value="Glucocorticoid receptor-like (DNA-binding domain)"/>
    <property type="match status" value="1"/>
</dbReference>
<accession>A0A812MYD5</accession>
<proteinExistence type="predicted"/>
<protein>
    <recommendedName>
        <fullName evidence="7">PARP-type domain-containing protein</fullName>
    </recommendedName>
</protein>
<evidence type="ECO:0000256" key="6">
    <source>
        <dbReference type="SAM" id="MobiDB-lite"/>
    </source>
</evidence>
<reference evidence="8" key="1">
    <citation type="submission" date="2021-02" db="EMBL/GenBank/DDBJ databases">
        <authorList>
            <person name="Dougan E. K."/>
            <person name="Rhodes N."/>
            <person name="Thang M."/>
            <person name="Chan C."/>
        </authorList>
    </citation>
    <scope>NUCLEOTIDE SEQUENCE</scope>
</reference>
<dbReference type="SMART" id="SM01336">
    <property type="entry name" value="zf-PARP"/>
    <property type="match status" value="1"/>
</dbReference>
<evidence type="ECO:0000313" key="9">
    <source>
        <dbReference type="Proteomes" id="UP000604046"/>
    </source>
</evidence>
<keyword evidence="2" id="KW-0479">Metal-binding</keyword>
<evidence type="ECO:0000256" key="3">
    <source>
        <dbReference type="ARBA" id="ARBA00022771"/>
    </source>
</evidence>
<evidence type="ECO:0000313" key="8">
    <source>
        <dbReference type="EMBL" id="CAE7279824.1"/>
    </source>
</evidence>
<dbReference type="GO" id="GO:0005634">
    <property type="term" value="C:nucleus"/>
    <property type="evidence" value="ECO:0007669"/>
    <property type="project" value="UniProtKB-SubCell"/>
</dbReference>
<gene>
    <name evidence="8" type="ORF">SNAT2548_LOCUS14834</name>
</gene>
<evidence type="ECO:0000256" key="5">
    <source>
        <dbReference type="ARBA" id="ARBA00023242"/>
    </source>
</evidence>
<dbReference type="Pfam" id="PF00645">
    <property type="entry name" value="zf-PARP"/>
    <property type="match status" value="1"/>
</dbReference>
<dbReference type="Proteomes" id="UP000604046">
    <property type="component" value="Unassembled WGS sequence"/>
</dbReference>
<evidence type="ECO:0000259" key="7">
    <source>
        <dbReference type="PROSITE" id="PS50064"/>
    </source>
</evidence>
<comment type="subcellular location">
    <subcellularLocation>
        <location evidence="1">Nucleus</location>
    </subcellularLocation>
</comment>
<evidence type="ECO:0000256" key="4">
    <source>
        <dbReference type="ARBA" id="ARBA00022833"/>
    </source>
</evidence>
<dbReference type="PROSITE" id="PS50064">
    <property type="entry name" value="ZF_PARP_2"/>
    <property type="match status" value="1"/>
</dbReference>
<dbReference type="AlphaFoldDB" id="A0A812MYD5"/>
<feature type="compositionally biased region" description="Basic and acidic residues" evidence="6">
    <location>
        <begin position="116"/>
        <end position="133"/>
    </location>
</feature>
<dbReference type="GO" id="GO:0003677">
    <property type="term" value="F:DNA binding"/>
    <property type="evidence" value="ECO:0007669"/>
    <property type="project" value="InterPro"/>
</dbReference>
<dbReference type="OrthoDB" id="429950at2759"/>
<evidence type="ECO:0000256" key="2">
    <source>
        <dbReference type="ARBA" id="ARBA00022723"/>
    </source>
</evidence>
<organism evidence="8 9">
    <name type="scientific">Symbiodinium natans</name>
    <dbReference type="NCBI Taxonomy" id="878477"/>
    <lineage>
        <taxon>Eukaryota</taxon>
        <taxon>Sar</taxon>
        <taxon>Alveolata</taxon>
        <taxon>Dinophyceae</taxon>
        <taxon>Suessiales</taxon>
        <taxon>Symbiodiniaceae</taxon>
        <taxon>Symbiodinium</taxon>
    </lineage>
</organism>
<keyword evidence="4" id="KW-0862">Zinc</keyword>
<dbReference type="InterPro" id="IPR036957">
    <property type="entry name" value="Znf_PARP_sf"/>
</dbReference>
<dbReference type="Gene3D" id="3.30.1740.10">
    <property type="entry name" value="Zinc finger, PARP-type"/>
    <property type="match status" value="1"/>
</dbReference>
<dbReference type="InterPro" id="IPR001510">
    <property type="entry name" value="Znf_PARP"/>
</dbReference>
<dbReference type="SMART" id="SM01335">
    <property type="entry name" value="PADR1"/>
    <property type="match status" value="1"/>
</dbReference>
<keyword evidence="5" id="KW-0539">Nucleus</keyword>
<sequence length="265" mass="29619">MPKTNCFSTEYAKSSMSTCRVCMAKIVKDSLRVGHSQLEAENDLTMAGKEVDERMMAMAGAVRWHHFECFPRMKGAKWMATNLPASPEKLDGYKDLKKADQKKLLSLWKGMQGLLGDKESKGSKRKAEADAPGKSKALKRPAAATSSTSLSKLTSVQGVLTPAQFKKVQALEAQLSSCTTATLIAELQKNDQTRTGKKEELVSRVAEGRVLGSLPSCPRCKHGQVHWSRLGGWFSCPGYFDKEERQQKRCFWRSQELKRKSWKRA</sequence>
<feature type="domain" description="PARP-type" evidence="7">
    <location>
        <begin position="7"/>
        <end position="104"/>
    </location>
</feature>
<name>A0A812MYD5_9DINO</name>
<evidence type="ECO:0000256" key="1">
    <source>
        <dbReference type="ARBA" id="ARBA00004123"/>
    </source>
</evidence>
<keyword evidence="9" id="KW-1185">Reference proteome</keyword>
<dbReference type="Gene3D" id="3.90.640.80">
    <property type="match status" value="1"/>
</dbReference>